<dbReference type="EMBL" id="CP003842">
    <property type="protein sequence ID" value="AFS80587.1"/>
    <property type="molecule type" value="Genomic_DNA"/>
</dbReference>
<accession>K0B606</accession>
<evidence type="ECO:0000313" key="4">
    <source>
        <dbReference type="Proteomes" id="UP000006101"/>
    </source>
</evidence>
<dbReference type="AlphaFoldDB" id="K0B606"/>
<keyword evidence="4" id="KW-1185">Reference proteome</keyword>
<dbReference type="PRINTS" id="PR01438">
    <property type="entry name" value="UNVRSLSTRESS"/>
</dbReference>
<feature type="domain" description="UspA" evidence="2">
    <location>
        <begin position="8"/>
        <end position="144"/>
    </location>
</feature>
<protein>
    <submittedName>
        <fullName evidence="3">UspA domain-containing protein</fullName>
    </submittedName>
</protein>
<comment type="similarity">
    <text evidence="1">Belongs to the universal stress protein A family.</text>
</comment>
<dbReference type="Pfam" id="PF00582">
    <property type="entry name" value="Usp"/>
    <property type="match status" value="1"/>
</dbReference>
<dbReference type="RefSeq" id="WP_014962975.1">
    <property type="nucleotide sequence ID" value="NC_018655.1"/>
</dbReference>
<dbReference type="STRING" id="1229908.NKOR_03465"/>
<gene>
    <name evidence="3" type="ORF">NKOR_03465</name>
</gene>
<organism evidence="3 4">
    <name type="scientific">Candidatus Nitrosopumilus koreensis AR1</name>
    <dbReference type="NCBI Taxonomy" id="1229908"/>
    <lineage>
        <taxon>Archaea</taxon>
        <taxon>Nitrososphaerota</taxon>
        <taxon>Nitrososphaeria</taxon>
        <taxon>Nitrosopumilales</taxon>
        <taxon>Nitrosopumilaceae</taxon>
        <taxon>Nitrosopumilus</taxon>
    </lineage>
</organism>
<dbReference type="PANTHER" id="PTHR46268:SF6">
    <property type="entry name" value="UNIVERSAL STRESS PROTEIN UP12"/>
    <property type="match status" value="1"/>
</dbReference>
<proteinExistence type="inferred from homology"/>
<name>K0B606_9ARCH</name>
<dbReference type="CDD" id="cd00293">
    <property type="entry name" value="USP-like"/>
    <property type="match status" value="1"/>
</dbReference>
<dbReference type="InterPro" id="IPR014729">
    <property type="entry name" value="Rossmann-like_a/b/a_fold"/>
</dbReference>
<dbReference type="InterPro" id="IPR006016">
    <property type="entry name" value="UspA"/>
</dbReference>
<dbReference type="PATRIC" id="fig|1229908.8.peg.741"/>
<dbReference type="PANTHER" id="PTHR46268">
    <property type="entry name" value="STRESS RESPONSE PROTEIN NHAX"/>
    <property type="match status" value="1"/>
</dbReference>
<evidence type="ECO:0000313" key="3">
    <source>
        <dbReference type="EMBL" id="AFS80587.1"/>
    </source>
</evidence>
<dbReference type="SUPFAM" id="SSF52402">
    <property type="entry name" value="Adenine nucleotide alpha hydrolases-like"/>
    <property type="match status" value="1"/>
</dbReference>
<dbReference type="GeneID" id="13726136"/>
<sequence>MTKSISNFKTILVPLDGSKYSEKALQRACELVDAFDSKIILVYVVEKSIPINLLDRKEYLTIVRKFGKKTLERATKTLSKKGITAKPLLKEGNIVSEIEKIVKNEKCDLIVVGNKGLGALTRFLLGSVSNKLAQHSPCSLLIVK</sequence>
<evidence type="ECO:0000256" key="1">
    <source>
        <dbReference type="ARBA" id="ARBA00008791"/>
    </source>
</evidence>
<dbReference type="KEGG" id="nkr:NKOR_03465"/>
<reference evidence="3 4" key="1">
    <citation type="journal article" date="2012" name="J. Bacteriol.">
        <title>Draft Genome Sequence of an Ammonia-Oxidizing Archaeon, "Candidatus Nitrosopumilus koreensis" AR1, from Marine Sediment.</title>
        <authorList>
            <person name="Park S.J."/>
            <person name="Kim J.G."/>
            <person name="Jung M.Y."/>
            <person name="Kim S.J."/>
            <person name="Cha I.T."/>
            <person name="Kwon K."/>
            <person name="Lee J.H."/>
            <person name="Rhee S.K."/>
        </authorList>
    </citation>
    <scope>NUCLEOTIDE SEQUENCE [LARGE SCALE GENOMIC DNA]</scope>
    <source>
        <strain evidence="3 4">AR1</strain>
    </source>
</reference>
<dbReference type="InterPro" id="IPR006015">
    <property type="entry name" value="Universal_stress_UspA"/>
</dbReference>
<dbReference type="Proteomes" id="UP000006101">
    <property type="component" value="Chromosome"/>
</dbReference>
<dbReference type="HOGENOM" id="CLU_049301_16_5_2"/>
<evidence type="ECO:0000259" key="2">
    <source>
        <dbReference type="Pfam" id="PF00582"/>
    </source>
</evidence>
<dbReference type="Gene3D" id="3.40.50.620">
    <property type="entry name" value="HUPs"/>
    <property type="match status" value="1"/>
</dbReference>